<protein>
    <submittedName>
        <fullName evidence="3">Iron(III) transport system substrate-binding protein</fullName>
    </submittedName>
</protein>
<dbReference type="EMBL" id="JAUSRF010000003">
    <property type="protein sequence ID" value="MDP9836502.1"/>
    <property type="molecule type" value="Genomic_DNA"/>
</dbReference>
<evidence type="ECO:0000256" key="2">
    <source>
        <dbReference type="SAM" id="SignalP"/>
    </source>
</evidence>
<gene>
    <name evidence="3" type="ORF">J2T09_001246</name>
</gene>
<dbReference type="PANTHER" id="PTHR30006:SF24">
    <property type="entry name" value="SLL0237 PROTEIN"/>
    <property type="match status" value="1"/>
</dbReference>
<dbReference type="SUPFAM" id="SSF53850">
    <property type="entry name" value="Periplasmic binding protein-like II"/>
    <property type="match status" value="1"/>
</dbReference>
<name>A0ABT9PPW0_9HYPH</name>
<keyword evidence="4" id="KW-1185">Reference proteome</keyword>
<accession>A0ABT9PPW0</accession>
<dbReference type="PANTHER" id="PTHR30006">
    <property type="entry name" value="THIAMINE-BINDING PERIPLASMIC PROTEIN-RELATED"/>
    <property type="match status" value="1"/>
</dbReference>
<keyword evidence="1 2" id="KW-0732">Signal</keyword>
<dbReference type="RefSeq" id="WP_373458384.1">
    <property type="nucleotide sequence ID" value="NZ_JAUSRF010000003.1"/>
</dbReference>
<evidence type="ECO:0000256" key="1">
    <source>
        <dbReference type="ARBA" id="ARBA00022729"/>
    </source>
</evidence>
<comment type="caution">
    <text evidence="3">The sequence shown here is derived from an EMBL/GenBank/DDBJ whole genome shotgun (WGS) entry which is preliminary data.</text>
</comment>
<organism evidence="3 4">
    <name type="scientific">Neorhizobium huautlense</name>
    <dbReference type="NCBI Taxonomy" id="67774"/>
    <lineage>
        <taxon>Bacteria</taxon>
        <taxon>Pseudomonadati</taxon>
        <taxon>Pseudomonadota</taxon>
        <taxon>Alphaproteobacteria</taxon>
        <taxon>Hyphomicrobiales</taxon>
        <taxon>Rhizobiaceae</taxon>
        <taxon>Rhizobium/Agrobacterium group</taxon>
        <taxon>Neorhizobium</taxon>
    </lineage>
</organism>
<dbReference type="Gene3D" id="3.40.190.10">
    <property type="entry name" value="Periplasmic binding protein-like II"/>
    <property type="match status" value="2"/>
</dbReference>
<reference evidence="3 4" key="1">
    <citation type="submission" date="2023-07" db="EMBL/GenBank/DDBJ databases">
        <title>Sorghum-associated microbial communities from plants grown in Nebraska, USA.</title>
        <authorList>
            <person name="Schachtman D."/>
        </authorList>
    </citation>
    <scope>NUCLEOTIDE SEQUENCE [LARGE SCALE GENOMIC DNA]</scope>
    <source>
        <strain evidence="3 4">DS1307</strain>
    </source>
</reference>
<sequence>MRISRTLISSLMLSVAVSLGATSAVAEEAFDLNALIEAAKKEAPITVYNSSGKIVAQAKTFSEKYGVQATGIKANAPTTLEIAIREAQANNIKADVMILLDAPAGISQLIETGYAESWLPADLAKDIPEIFQNPLVVYQEPTVWSYNTALNDSCPITNIWQLTEAKWKGKVAMQDPLGKPSYTDWFNQLEAHADKKIADAYQALYGKPLETGEDSATAAWVKALAANSPLLTDSDSSAAEAVGAPDTKENFVGMLSTAKFRDNKDGMKLGLCAGINPYSGWNYPSLGLIAKGTKSPNAAKLFIHYMMTEEGMAAQAIDGKMSTNTTVGLPDGEPSGVGKIADQIQSYNASTGKADWEARQDWQDLWSLNYKK</sequence>
<feature type="chain" id="PRO_5045096979" evidence="2">
    <location>
        <begin position="27"/>
        <end position="372"/>
    </location>
</feature>
<dbReference type="Pfam" id="PF13531">
    <property type="entry name" value="SBP_bac_11"/>
    <property type="match status" value="1"/>
</dbReference>
<evidence type="ECO:0000313" key="4">
    <source>
        <dbReference type="Proteomes" id="UP001241472"/>
    </source>
</evidence>
<proteinExistence type="predicted"/>
<feature type="signal peptide" evidence="2">
    <location>
        <begin position="1"/>
        <end position="26"/>
    </location>
</feature>
<evidence type="ECO:0000313" key="3">
    <source>
        <dbReference type="EMBL" id="MDP9836502.1"/>
    </source>
</evidence>
<dbReference type="Proteomes" id="UP001241472">
    <property type="component" value="Unassembled WGS sequence"/>
</dbReference>